<evidence type="ECO:0000313" key="2">
    <source>
        <dbReference type="Proteomes" id="UP001458880"/>
    </source>
</evidence>
<dbReference type="EMBL" id="JASPKY010000211">
    <property type="protein sequence ID" value="KAK9720364.1"/>
    <property type="molecule type" value="Genomic_DNA"/>
</dbReference>
<gene>
    <name evidence="1" type="ORF">QE152_g22119</name>
</gene>
<organism evidence="1 2">
    <name type="scientific">Popillia japonica</name>
    <name type="common">Japanese beetle</name>
    <dbReference type="NCBI Taxonomy" id="7064"/>
    <lineage>
        <taxon>Eukaryota</taxon>
        <taxon>Metazoa</taxon>
        <taxon>Ecdysozoa</taxon>
        <taxon>Arthropoda</taxon>
        <taxon>Hexapoda</taxon>
        <taxon>Insecta</taxon>
        <taxon>Pterygota</taxon>
        <taxon>Neoptera</taxon>
        <taxon>Endopterygota</taxon>
        <taxon>Coleoptera</taxon>
        <taxon>Polyphaga</taxon>
        <taxon>Scarabaeiformia</taxon>
        <taxon>Scarabaeidae</taxon>
        <taxon>Rutelinae</taxon>
        <taxon>Popillia</taxon>
    </lineage>
</organism>
<comment type="caution">
    <text evidence="1">The sequence shown here is derived from an EMBL/GenBank/DDBJ whole genome shotgun (WGS) entry which is preliminary data.</text>
</comment>
<evidence type="ECO:0000313" key="1">
    <source>
        <dbReference type="EMBL" id="KAK9720364.1"/>
    </source>
</evidence>
<sequence length="100" mass="11278">MGVPQGWEVYTGYTDSSTSFPSIVSHLRRTSIGGANFRGPFYWPKGGVIASVPVLRVGLDVLIRLDDACYTKGLQSFRLQLLSFQRPLSYEKLHHARHRI</sequence>
<accession>A0AAW1KLU3</accession>
<keyword evidence="2" id="KW-1185">Reference proteome</keyword>
<name>A0AAW1KLU3_POPJA</name>
<reference evidence="1 2" key="1">
    <citation type="journal article" date="2024" name="BMC Genomics">
        <title>De novo assembly and annotation of Popillia japonica's genome with initial clues to its potential as an invasive pest.</title>
        <authorList>
            <person name="Cucini C."/>
            <person name="Boschi S."/>
            <person name="Funari R."/>
            <person name="Cardaioli E."/>
            <person name="Iannotti N."/>
            <person name="Marturano G."/>
            <person name="Paoli F."/>
            <person name="Bruttini M."/>
            <person name="Carapelli A."/>
            <person name="Frati F."/>
            <person name="Nardi F."/>
        </authorList>
    </citation>
    <scope>NUCLEOTIDE SEQUENCE [LARGE SCALE GENOMIC DNA]</scope>
    <source>
        <strain evidence="1">DMR45628</strain>
    </source>
</reference>
<dbReference type="AlphaFoldDB" id="A0AAW1KLU3"/>
<protein>
    <submittedName>
        <fullName evidence="1">Uncharacterized protein</fullName>
    </submittedName>
</protein>
<dbReference type="Proteomes" id="UP001458880">
    <property type="component" value="Unassembled WGS sequence"/>
</dbReference>
<proteinExistence type="predicted"/>